<organism evidence="1">
    <name type="scientific">uncultured Desulfobacterium sp</name>
    <dbReference type="NCBI Taxonomy" id="201089"/>
    <lineage>
        <taxon>Bacteria</taxon>
        <taxon>Pseudomonadati</taxon>
        <taxon>Thermodesulfobacteriota</taxon>
        <taxon>Desulfobacteria</taxon>
        <taxon>Desulfobacterales</taxon>
        <taxon>Desulfobacteriaceae</taxon>
        <taxon>Desulfobacterium</taxon>
        <taxon>environmental samples</taxon>
    </lineage>
</organism>
<reference evidence="1" key="1">
    <citation type="submission" date="2018-01" db="EMBL/GenBank/DDBJ databases">
        <authorList>
            <person name="Regsiter A."/>
            <person name="William W."/>
        </authorList>
    </citation>
    <scope>NUCLEOTIDE SEQUENCE</scope>
    <source>
        <strain evidence="1">TRIP AH-1</strain>
    </source>
</reference>
<dbReference type="InterPro" id="IPR035093">
    <property type="entry name" value="RelE/ParE_toxin_dom_sf"/>
</dbReference>
<dbReference type="AlphaFoldDB" id="A0A445N1J5"/>
<protein>
    <submittedName>
        <fullName evidence="1">Toxin higB-1</fullName>
    </submittedName>
</protein>
<dbReference type="EMBL" id="OJIN01000208">
    <property type="protein sequence ID" value="SPD75573.1"/>
    <property type="molecule type" value="Genomic_DNA"/>
</dbReference>
<dbReference type="PANTHER" id="PTHR40266:SF2">
    <property type="entry name" value="TOXIN HIGB-1"/>
    <property type="match status" value="1"/>
</dbReference>
<proteinExistence type="predicted"/>
<dbReference type="InterPro" id="IPR007711">
    <property type="entry name" value="HigB-1"/>
</dbReference>
<dbReference type="SUPFAM" id="SSF143011">
    <property type="entry name" value="RelE-like"/>
    <property type="match status" value="1"/>
</dbReference>
<dbReference type="Gene3D" id="3.30.2310.20">
    <property type="entry name" value="RelE-like"/>
    <property type="match status" value="1"/>
</dbReference>
<evidence type="ECO:0000313" key="1">
    <source>
        <dbReference type="EMBL" id="SPD75573.1"/>
    </source>
</evidence>
<dbReference type="PANTHER" id="PTHR40266">
    <property type="entry name" value="TOXIN HIGB-1"/>
    <property type="match status" value="1"/>
</dbReference>
<sequence length="93" mass="11068">MIKSFNGKETEKIFSRQISRKLPQDIQRIARKKLVILDAVMELNDLRTPPGNRLEALERDRKGQHSIRINDQWRICFKWRGGDAYDVEITDYH</sequence>
<name>A0A445N1J5_9BACT</name>
<gene>
    <name evidence="1" type="ORF">PITCH_A640116</name>
</gene>
<accession>A0A445N1J5</accession>
<dbReference type="Pfam" id="PF05015">
    <property type="entry name" value="HigB-like_toxin"/>
    <property type="match status" value="1"/>
</dbReference>